<reference evidence="4" key="4">
    <citation type="submission" date="2020-09" db="EMBL/GenBank/DDBJ databases">
        <authorList>
            <person name="Sun Q."/>
            <person name="Ohkuma M."/>
        </authorList>
    </citation>
    <scope>NUCLEOTIDE SEQUENCE</scope>
    <source>
        <strain evidence="4">JCM 31740</strain>
    </source>
</reference>
<reference evidence="5" key="2">
    <citation type="submission" date="2018-04" db="EMBL/GenBank/DDBJ databases">
        <title>Complete genome sequence of Sulfodiicoccus acidiphilus strain HS-1.</title>
        <authorList>
            <person name="Sakai H.D."/>
            <person name="Kurosawa N."/>
        </authorList>
    </citation>
    <scope>NUCLEOTIDE SEQUENCE [LARGE SCALE GENOMIC DNA]</scope>
    <source>
        <strain evidence="5">HS-1</strain>
    </source>
</reference>
<dbReference type="InterPro" id="IPR012340">
    <property type="entry name" value="NA-bd_OB-fold"/>
</dbReference>
<dbReference type="PANTHER" id="PTHR34075">
    <property type="entry name" value="BLR3430 PROTEIN"/>
    <property type="match status" value="1"/>
</dbReference>
<dbReference type="KEGG" id="sacd:HS1genome_1142"/>
<reference evidence="3" key="3">
    <citation type="journal article" date="2019" name="BMC Res. Notes">
        <title>Complete genome sequence of the Sulfodiicoccus acidiphilus strain HS-1T, the first crenarchaeon that lacks polB3, isolated from an acidic hot spring in Ohwaku-dani, Hakone, Japan.</title>
        <authorList>
            <person name="Sakai H.D."/>
            <person name="Kurosawa N."/>
        </authorList>
    </citation>
    <scope>NUCLEOTIDE SEQUENCE</scope>
    <source>
        <strain evidence="3">HS-1</strain>
    </source>
</reference>
<evidence type="ECO:0000259" key="1">
    <source>
        <dbReference type="Pfam" id="PF01796"/>
    </source>
</evidence>
<dbReference type="RefSeq" id="WP_126449991.1">
    <property type="nucleotide sequence ID" value="NZ_AP018553.1"/>
</dbReference>
<sequence>MRISVSRVWRNRHVNYRMRAATCKSCGSITFPYQPVCSRCRGRNVEPVDLRGTGRIVSYTVNYQYREGFDRQAPQIVALVELDDGPKVLGVLTDVEPEEVYEGQRVSAVLRRVSADSYHGIIYYALKFRPVRDGS</sequence>
<dbReference type="Pfam" id="PF12172">
    <property type="entry name" value="zf-ChsH2"/>
    <property type="match status" value="1"/>
</dbReference>
<evidence type="ECO:0000313" key="3">
    <source>
        <dbReference type="EMBL" id="BBD72753.1"/>
    </source>
</evidence>
<evidence type="ECO:0000313" key="5">
    <source>
        <dbReference type="Proteomes" id="UP000276741"/>
    </source>
</evidence>
<dbReference type="SUPFAM" id="SSF50249">
    <property type="entry name" value="Nucleic acid-binding proteins"/>
    <property type="match status" value="1"/>
</dbReference>
<organism evidence="3 5">
    <name type="scientific">Sulfodiicoccus acidiphilus</name>
    <dbReference type="NCBI Taxonomy" id="1670455"/>
    <lineage>
        <taxon>Archaea</taxon>
        <taxon>Thermoproteota</taxon>
        <taxon>Thermoprotei</taxon>
        <taxon>Sulfolobales</taxon>
        <taxon>Sulfolobaceae</taxon>
        <taxon>Sulfodiicoccus</taxon>
    </lineage>
</organism>
<reference evidence="4" key="1">
    <citation type="journal article" date="2014" name="Int. J. Syst. Evol. Microbiol.">
        <title>Complete genome sequence of Corynebacterium casei LMG S-19264T (=DSM 44701T), isolated from a smear-ripened cheese.</title>
        <authorList>
            <consortium name="US DOE Joint Genome Institute (JGI-PGF)"/>
            <person name="Walter F."/>
            <person name="Albersmeier A."/>
            <person name="Kalinowski J."/>
            <person name="Ruckert C."/>
        </authorList>
    </citation>
    <scope>NUCLEOTIDE SEQUENCE</scope>
    <source>
        <strain evidence="4">JCM 31740</strain>
    </source>
</reference>
<keyword evidence="5" id="KW-1185">Reference proteome</keyword>
<dbReference type="PANTHER" id="PTHR34075:SF5">
    <property type="entry name" value="BLR3430 PROTEIN"/>
    <property type="match status" value="1"/>
</dbReference>
<dbReference type="Proteomes" id="UP000276741">
    <property type="component" value="Chromosome"/>
</dbReference>
<feature type="domain" description="ChsH2 rubredoxin-like zinc ribbon" evidence="2">
    <location>
        <begin position="16"/>
        <end position="46"/>
    </location>
</feature>
<dbReference type="Pfam" id="PF01796">
    <property type="entry name" value="OB_ChsH2_C"/>
    <property type="match status" value="1"/>
</dbReference>
<proteinExistence type="predicted"/>
<evidence type="ECO:0000313" key="4">
    <source>
        <dbReference type="EMBL" id="GGT99552.1"/>
    </source>
</evidence>
<dbReference type="InterPro" id="IPR052513">
    <property type="entry name" value="Thioester_dehydratase-like"/>
</dbReference>
<evidence type="ECO:0000259" key="2">
    <source>
        <dbReference type="Pfam" id="PF12172"/>
    </source>
</evidence>
<protein>
    <submittedName>
        <fullName evidence="3">Transcriptional regulator</fullName>
    </submittedName>
</protein>
<name>A0A348B3K1_9CREN</name>
<dbReference type="AlphaFoldDB" id="A0A348B3K1"/>
<gene>
    <name evidence="4" type="ORF">GCM10007116_16160</name>
    <name evidence="3" type="ORF">HS1genome_1142</name>
</gene>
<dbReference type="OrthoDB" id="9573at2157"/>
<dbReference type="Proteomes" id="UP000616143">
    <property type="component" value="Unassembled WGS sequence"/>
</dbReference>
<dbReference type="EMBL" id="AP018553">
    <property type="protein sequence ID" value="BBD72753.1"/>
    <property type="molecule type" value="Genomic_DNA"/>
</dbReference>
<accession>A0A348B3K1</accession>
<dbReference type="InterPro" id="IPR002878">
    <property type="entry name" value="ChsH2_C"/>
</dbReference>
<dbReference type="GeneID" id="38666656"/>
<dbReference type="EMBL" id="BMQS01000015">
    <property type="protein sequence ID" value="GGT99552.1"/>
    <property type="molecule type" value="Genomic_DNA"/>
</dbReference>
<feature type="domain" description="ChsH2 C-terminal OB-fold" evidence="1">
    <location>
        <begin position="48"/>
        <end position="110"/>
    </location>
</feature>
<dbReference type="InterPro" id="IPR022002">
    <property type="entry name" value="ChsH2_Znr"/>
</dbReference>